<dbReference type="PANTHER" id="PTHR35463:SF10">
    <property type="entry name" value="TRANSMEMBRANE PROTEIN"/>
    <property type="match status" value="1"/>
</dbReference>
<reference evidence="3" key="1">
    <citation type="journal article" date="2013" name="Genome Biol.">
        <title>Reference genomes and transcriptomes of Nicotiana sylvestris and Nicotiana tomentosiformis.</title>
        <authorList>
            <person name="Sierro N."/>
            <person name="Battey J.N."/>
            <person name="Ouadi S."/>
            <person name="Bovet L."/>
            <person name="Goepfert S."/>
            <person name="Bakaher N."/>
            <person name="Peitsch M.C."/>
            <person name="Ivanov N.V."/>
        </authorList>
    </citation>
    <scope>NUCLEOTIDE SEQUENCE [LARGE SCALE GENOMIC DNA]</scope>
</reference>
<gene>
    <name evidence="4" type="primary">LOC104214961</name>
</gene>
<organism evidence="3 4">
    <name type="scientific">Nicotiana sylvestris</name>
    <name type="common">Wood tobacco</name>
    <name type="synonym">South American tobacco</name>
    <dbReference type="NCBI Taxonomy" id="4096"/>
    <lineage>
        <taxon>Eukaryota</taxon>
        <taxon>Viridiplantae</taxon>
        <taxon>Streptophyta</taxon>
        <taxon>Embryophyta</taxon>
        <taxon>Tracheophyta</taxon>
        <taxon>Spermatophyta</taxon>
        <taxon>Magnoliopsida</taxon>
        <taxon>eudicotyledons</taxon>
        <taxon>Gunneridae</taxon>
        <taxon>Pentapetalae</taxon>
        <taxon>asterids</taxon>
        <taxon>lamiids</taxon>
        <taxon>Solanales</taxon>
        <taxon>Solanaceae</taxon>
        <taxon>Nicotianoideae</taxon>
        <taxon>Nicotianeae</taxon>
        <taxon>Nicotiana</taxon>
    </lineage>
</organism>
<evidence type="ECO:0000256" key="2">
    <source>
        <dbReference type="SAM" id="Phobius"/>
    </source>
</evidence>
<evidence type="ECO:0000313" key="4">
    <source>
        <dbReference type="RefSeq" id="XP_009762998.1"/>
    </source>
</evidence>
<dbReference type="AlphaFoldDB" id="A0A1U7V9F2"/>
<reference evidence="4" key="2">
    <citation type="submission" date="2025-08" db="UniProtKB">
        <authorList>
            <consortium name="RefSeq"/>
        </authorList>
    </citation>
    <scope>IDENTIFICATION</scope>
    <source>
        <tissue evidence="4">Leaf</tissue>
    </source>
</reference>
<name>A0A1U7V9F2_NICSY</name>
<dbReference type="KEGG" id="nsy:104214961"/>
<keyword evidence="3" id="KW-1185">Reference proteome</keyword>
<keyword evidence="2" id="KW-0812">Transmembrane</keyword>
<keyword evidence="2" id="KW-0472">Membrane</keyword>
<feature type="transmembrane region" description="Helical" evidence="2">
    <location>
        <begin position="7"/>
        <end position="27"/>
    </location>
</feature>
<proteinExistence type="predicted"/>
<keyword evidence="2" id="KW-1133">Transmembrane helix</keyword>
<sequence>MERFRKLSVVFIFWLITFSFATIHIYGDAAQKNVKEKQEDSNPSMILQEAYTGLVTSSLQSWDKVKSFLNKVQLKFSPPDLDFRSKEVANADGGAKERVKEAAQKSFGKSKETVEETAKSAAKVVEQTVHRTAEKMKGSMSARHDHDEL</sequence>
<dbReference type="PANTHER" id="PTHR35463">
    <property type="entry name" value="TRANSMEMBRANE PROTEIN"/>
    <property type="match status" value="1"/>
</dbReference>
<evidence type="ECO:0000313" key="3">
    <source>
        <dbReference type="Proteomes" id="UP000189701"/>
    </source>
</evidence>
<protein>
    <submittedName>
        <fullName evidence="4">Uncharacterized protein LOC104214961 isoform X1</fullName>
    </submittedName>
</protein>
<dbReference type="eggNOG" id="ENOG502S6HC">
    <property type="taxonomic scope" value="Eukaryota"/>
</dbReference>
<accession>A0A1U7V9F2</accession>
<dbReference type="GeneID" id="104214961"/>
<evidence type="ECO:0000256" key="1">
    <source>
        <dbReference type="SAM" id="MobiDB-lite"/>
    </source>
</evidence>
<dbReference type="RefSeq" id="XP_009762998.1">
    <property type="nucleotide sequence ID" value="XM_009764696.1"/>
</dbReference>
<feature type="region of interest" description="Disordered" evidence="1">
    <location>
        <begin position="92"/>
        <end position="113"/>
    </location>
</feature>
<dbReference type="Proteomes" id="UP000189701">
    <property type="component" value="Unplaced"/>
</dbReference>